<feature type="non-terminal residue" evidence="2">
    <location>
        <position position="1"/>
    </location>
</feature>
<dbReference type="InterPro" id="IPR001810">
    <property type="entry name" value="F-box_dom"/>
</dbReference>
<sequence>FLKPLITMDPLTEDTFGSGKPPVTKRKNEEIALKKLSLMDLPNEILSRIISFLDLKSRLKFRVNKRIDQLELNVKQKLRNMSICSFPTGNVLKIDGHLSEEVSTNNLMRILKRSVHNYSFEDIEIY</sequence>
<dbReference type="SUPFAM" id="SSF81383">
    <property type="entry name" value="F-box domain"/>
    <property type="match status" value="1"/>
</dbReference>
<evidence type="ECO:0000313" key="2">
    <source>
        <dbReference type="EMBL" id="GMT27905.1"/>
    </source>
</evidence>
<name>A0AAV5W846_9BILA</name>
<feature type="non-terminal residue" evidence="2">
    <location>
        <position position="126"/>
    </location>
</feature>
<dbReference type="Proteomes" id="UP001432322">
    <property type="component" value="Unassembled WGS sequence"/>
</dbReference>
<dbReference type="EMBL" id="BTSY01000005">
    <property type="protein sequence ID" value="GMT27905.1"/>
    <property type="molecule type" value="Genomic_DNA"/>
</dbReference>
<keyword evidence="3" id="KW-1185">Reference proteome</keyword>
<dbReference type="PROSITE" id="PS50181">
    <property type="entry name" value="FBOX"/>
    <property type="match status" value="1"/>
</dbReference>
<gene>
    <name evidence="2" type="ORF">PFISCL1PPCAC_19202</name>
</gene>
<proteinExistence type="predicted"/>
<accession>A0AAV5W846</accession>
<feature type="domain" description="F-box" evidence="1">
    <location>
        <begin position="35"/>
        <end position="62"/>
    </location>
</feature>
<dbReference type="AlphaFoldDB" id="A0AAV5W846"/>
<dbReference type="Pfam" id="PF00646">
    <property type="entry name" value="F-box"/>
    <property type="match status" value="1"/>
</dbReference>
<dbReference type="InterPro" id="IPR036047">
    <property type="entry name" value="F-box-like_dom_sf"/>
</dbReference>
<protein>
    <recommendedName>
        <fullName evidence="1">F-box domain-containing protein</fullName>
    </recommendedName>
</protein>
<reference evidence="2" key="1">
    <citation type="submission" date="2023-10" db="EMBL/GenBank/DDBJ databases">
        <title>Genome assembly of Pristionchus species.</title>
        <authorList>
            <person name="Yoshida K."/>
            <person name="Sommer R.J."/>
        </authorList>
    </citation>
    <scope>NUCLEOTIDE SEQUENCE</scope>
    <source>
        <strain evidence="2">RS5133</strain>
    </source>
</reference>
<evidence type="ECO:0000313" key="3">
    <source>
        <dbReference type="Proteomes" id="UP001432322"/>
    </source>
</evidence>
<dbReference type="CDD" id="cd09917">
    <property type="entry name" value="F-box_SF"/>
    <property type="match status" value="1"/>
</dbReference>
<evidence type="ECO:0000259" key="1">
    <source>
        <dbReference type="PROSITE" id="PS50181"/>
    </source>
</evidence>
<comment type="caution">
    <text evidence="2">The sequence shown here is derived from an EMBL/GenBank/DDBJ whole genome shotgun (WGS) entry which is preliminary data.</text>
</comment>
<organism evidence="2 3">
    <name type="scientific">Pristionchus fissidentatus</name>
    <dbReference type="NCBI Taxonomy" id="1538716"/>
    <lineage>
        <taxon>Eukaryota</taxon>
        <taxon>Metazoa</taxon>
        <taxon>Ecdysozoa</taxon>
        <taxon>Nematoda</taxon>
        <taxon>Chromadorea</taxon>
        <taxon>Rhabditida</taxon>
        <taxon>Rhabditina</taxon>
        <taxon>Diplogasteromorpha</taxon>
        <taxon>Diplogasteroidea</taxon>
        <taxon>Neodiplogasteridae</taxon>
        <taxon>Pristionchus</taxon>
    </lineage>
</organism>